<evidence type="ECO:0000256" key="4">
    <source>
        <dbReference type="SAM" id="MobiDB-lite"/>
    </source>
</evidence>
<dbReference type="Gene3D" id="4.10.410.10">
    <property type="entry name" value="Pancreatic trypsin inhibitor Kunitz domain"/>
    <property type="match status" value="2"/>
</dbReference>
<evidence type="ECO:0000256" key="1">
    <source>
        <dbReference type="ARBA" id="ARBA00022690"/>
    </source>
</evidence>
<dbReference type="InterPro" id="IPR020901">
    <property type="entry name" value="Prtase_inh_Kunz-CS"/>
</dbReference>
<keyword evidence="3" id="KW-1015">Disulfide bond</keyword>
<dbReference type="InterPro" id="IPR028150">
    <property type="entry name" value="Lustrin_cystein"/>
</dbReference>
<dbReference type="GO" id="GO:0005615">
    <property type="term" value="C:extracellular space"/>
    <property type="evidence" value="ECO:0007669"/>
    <property type="project" value="TreeGrafter"/>
</dbReference>
<keyword evidence="1" id="KW-0646">Protease inhibitor</keyword>
<feature type="compositionally biased region" description="Polar residues" evidence="4">
    <location>
        <begin position="535"/>
        <end position="545"/>
    </location>
</feature>
<feature type="domain" description="BPTI/Kunitz inhibitor" evidence="5">
    <location>
        <begin position="578"/>
        <end position="635"/>
    </location>
</feature>
<dbReference type="PROSITE" id="PS00280">
    <property type="entry name" value="BPTI_KUNITZ_1"/>
    <property type="match status" value="1"/>
</dbReference>
<dbReference type="SMART" id="SM00289">
    <property type="entry name" value="WR1"/>
    <property type="match status" value="2"/>
</dbReference>
<dbReference type="PANTHER" id="PTHR10083:SF374">
    <property type="entry name" value="BPTI_KUNITZ INHIBITOR DOMAIN-CONTAINING PROTEIN"/>
    <property type="match status" value="1"/>
</dbReference>
<feature type="region of interest" description="Disordered" evidence="4">
    <location>
        <begin position="494"/>
        <end position="563"/>
    </location>
</feature>
<keyword evidence="7" id="KW-1185">Reference proteome</keyword>
<proteinExistence type="predicted"/>
<feature type="non-terminal residue" evidence="6">
    <location>
        <position position="1"/>
    </location>
</feature>
<sequence>LSQFIDKSDSSTFAPASHAAGNSIDNRAPVPLAPAPQVPTSALSPGAQPRPPAVQAAKTVVHRERTPEKSAEKAVVPEQRKEIYKAEPLPSKPPATGNENLPIVGPSPPMSVNYQTGEIKNKASGIRTFQQSSSRVIVEDSDLTESEQERRDALSCPNGLQELRYADGRPVMCLPGKNQCPEKSSCYFNGVDFFCCPNEEDPYDKHVFGGYDGEETKHGYKVFGPLNIRRLMDEVPLRVRRDVRSVRARRQATDNIFSSGPAAFNIDSITAPLRFDDEKPRTVSRAQRMRAKPSPPHHGNPICIEPLATGDCDAAHLRYYYDRDSDKCRLFYYTGCKGNNNNFGSVIDCQRLCVLGGQLEKGSVRFAPEAPGVPRAYSRNSLLATPKFMCPDASDPLMASNGEPTSCGAGFDGMKLCPKGFYCAIDVEKQSRMCCPLYGAAERVPTEQGSPPYLGRRPSNPGEVLERGSLPSDQSEFITRAMKEKMQEQLRQKLETTTSVFGEESEEFEDEAEEEEDEEDGMAHLMLKPAEAPQTKVTSSLTTALPESEDEHPIDLPTEPPAVEETPVVKAVEDKSVCQIKPSEGRACREDEVPPRTNLHYFYSPKDRRCKLYFFRGCGGNANRFEKKADCERLCLPPIVASNYELVGLNELSGQNMDGAEGQR</sequence>
<dbReference type="PANTHER" id="PTHR10083">
    <property type="entry name" value="KUNITZ-TYPE PROTEASE INHIBITOR-RELATED"/>
    <property type="match status" value="1"/>
</dbReference>
<evidence type="ECO:0000259" key="5">
    <source>
        <dbReference type="PROSITE" id="PS50279"/>
    </source>
</evidence>
<accession>A0A2G9URN8</accession>
<gene>
    <name evidence="6" type="ORF">TELCIR_05717</name>
</gene>
<dbReference type="InterPro" id="IPR006150">
    <property type="entry name" value="Cys_repeat_1"/>
</dbReference>
<reference evidence="6 7" key="1">
    <citation type="submission" date="2015-09" db="EMBL/GenBank/DDBJ databases">
        <title>Draft genome of the parasitic nematode Teladorsagia circumcincta isolate WARC Sus (inbred).</title>
        <authorList>
            <person name="Mitreva M."/>
        </authorList>
    </citation>
    <scope>NUCLEOTIDE SEQUENCE [LARGE SCALE GENOMIC DNA]</scope>
    <source>
        <strain evidence="6 7">S</strain>
    </source>
</reference>
<dbReference type="EMBL" id="KZ345699">
    <property type="protein sequence ID" value="PIO72362.1"/>
    <property type="molecule type" value="Genomic_DNA"/>
</dbReference>
<evidence type="ECO:0000256" key="3">
    <source>
        <dbReference type="ARBA" id="ARBA00023157"/>
    </source>
</evidence>
<feature type="compositionally biased region" description="Basic and acidic residues" evidence="4">
    <location>
        <begin position="61"/>
        <end position="72"/>
    </location>
</feature>
<dbReference type="GO" id="GO:0004867">
    <property type="term" value="F:serine-type endopeptidase inhibitor activity"/>
    <property type="evidence" value="ECO:0007669"/>
    <property type="project" value="UniProtKB-KW"/>
</dbReference>
<keyword evidence="2" id="KW-0722">Serine protease inhibitor</keyword>
<dbReference type="Pfam" id="PF14625">
    <property type="entry name" value="Lustrin_cystein"/>
    <property type="match status" value="2"/>
</dbReference>
<dbReference type="InterPro" id="IPR002223">
    <property type="entry name" value="Kunitz_BPTI"/>
</dbReference>
<evidence type="ECO:0000313" key="7">
    <source>
        <dbReference type="Proteomes" id="UP000230423"/>
    </source>
</evidence>
<feature type="region of interest" description="Disordered" evidence="4">
    <location>
        <begin position="1"/>
        <end position="102"/>
    </location>
</feature>
<organism evidence="6 7">
    <name type="scientific">Teladorsagia circumcincta</name>
    <name type="common">Brown stomach worm</name>
    <name type="synonym">Ostertagia circumcincta</name>
    <dbReference type="NCBI Taxonomy" id="45464"/>
    <lineage>
        <taxon>Eukaryota</taxon>
        <taxon>Metazoa</taxon>
        <taxon>Ecdysozoa</taxon>
        <taxon>Nematoda</taxon>
        <taxon>Chromadorea</taxon>
        <taxon>Rhabditida</taxon>
        <taxon>Rhabditina</taxon>
        <taxon>Rhabditomorpha</taxon>
        <taxon>Strongyloidea</taxon>
        <taxon>Trichostrongylidae</taxon>
        <taxon>Teladorsagia</taxon>
    </lineage>
</organism>
<feature type="compositionally biased region" description="Acidic residues" evidence="4">
    <location>
        <begin position="503"/>
        <end position="520"/>
    </location>
</feature>
<dbReference type="OrthoDB" id="4473401at2759"/>
<dbReference type="InterPro" id="IPR050098">
    <property type="entry name" value="TFPI/VKTCI-like"/>
</dbReference>
<evidence type="ECO:0000256" key="2">
    <source>
        <dbReference type="ARBA" id="ARBA00022900"/>
    </source>
</evidence>
<dbReference type="SUPFAM" id="SSF57362">
    <property type="entry name" value="BPTI-like"/>
    <property type="match status" value="2"/>
</dbReference>
<dbReference type="FunFam" id="4.10.410.10:FF:000048">
    <property type="entry name" value="Protein CBR-MLT-11"/>
    <property type="match status" value="1"/>
</dbReference>
<feature type="domain" description="BPTI/Kunitz inhibitor" evidence="5">
    <location>
        <begin position="303"/>
        <end position="353"/>
    </location>
</feature>
<dbReference type="CDD" id="cd00109">
    <property type="entry name" value="Kunitz-type"/>
    <property type="match status" value="2"/>
</dbReference>
<dbReference type="PROSITE" id="PS50279">
    <property type="entry name" value="BPTI_KUNITZ_2"/>
    <property type="match status" value="2"/>
</dbReference>
<protein>
    <submittedName>
        <fullName evidence="6">Kunitz/Bovine pancreatic trypsin inhibitor domain protein</fullName>
    </submittedName>
</protein>
<name>A0A2G9URN8_TELCI</name>
<dbReference type="Proteomes" id="UP000230423">
    <property type="component" value="Unassembled WGS sequence"/>
</dbReference>
<feature type="region of interest" description="Disordered" evidence="4">
    <location>
        <begin position="445"/>
        <end position="473"/>
    </location>
</feature>
<feature type="compositionally biased region" description="Polar residues" evidence="4">
    <location>
        <begin position="1"/>
        <end position="14"/>
    </location>
</feature>
<dbReference type="AlphaFoldDB" id="A0A2G9URN8"/>
<dbReference type="SMART" id="SM00131">
    <property type="entry name" value="KU"/>
    <property type="match status" value="2"/>
</dbReference>
<dbReference type="PRINTS" id="PR00759">
    <property type="entry name" value="BASICPTASE"/>
</dbReference>
<dbReference type="InterPro" id="IPR036880">
    <property type="entry name" value="Kunitz_BPTI_sf"/>
</dbReference>
<evidence type="ECO:0000313" key="6">
    <source>
        <dbReference type="EMBL" id="PIO72362.1"/>
    </source>
</evidence>
<dbReference type="Pfam" id="PF00014">
    <property type="entry name" value="Kunitz_BPTI"/>
    <property type="match status" value="2"/>
</dbReference>